<sequence length="264" mass="29199">MPPTAKMIASFNVITSSIAHYVFLLGMLCTTCIDVSQSFEDSVSGYQTSTQRNYSELACDGELLSVRCPPRSTISVQSAFYGRRASIPLQCVLSNHSPSAHLVAAREDVYCTMQTALQKVLYECQDRRSCHLPVSSRVFGTDPCPSHSKYLIVWYKCRPNDYRTKVVCEGERMRLSCRRGTLIAVSSAVFGGSPRATHQCLPPPDHLEPAGDCQSESTLQVVTSYCHGKGSCSFLVSSQEFGEACSPNYHYYLSIIYTCGELHI</sequence>
<protein>
    <submittedName>
        <fullName evidence="4">Protein eva-1 homolog C-like</fullName>
    </submittedName>
</protein>
<feature type="domain" description="SUEL-type lectin" evidence="2">
    <location>
        <begin position="167"/>
        <end position="260"/>
    </location>
</feature>
<dbReference type="PROSITE" id="PS50228">
    <property type="entry name" value="SUEL_LECTIN"/>
    <property type="match status" value="2"/>
</dbReference>
<dbReference type="Pfam" id="PF02140">
    <property type="entry name" value="SUEL_Lectin"/>
    <property type="match status" value="2"/>
</dbReference>
<proteinExistence type="predicted"/>
<dbReference type="KEGG" id="char:122132050"/>
<dbReference type="Proteomes" id="UP000515152">
    <property type="component" value="Unplaced"/>
</dbReference>
<dbReference type="PANTHER" id="PTHR46780">
    <property type="entry name" value="PROTEIN EVA-1"/>
    <property type="match status" value="1"/>
</dbReference>
<dbReference type="OrthoDB" id="5970528at2759"/>
<dbReference type="RefSeq" id="XP_042562743.1">
    <property type="nucleotide sequence ID" value="XM_042706809.1"/>
</dbReference>
<accession>A0A8M1KK60</accession>
<gene>
    <name evidence="4" type="primary">LOC122132050</name>
</gene>
<dbReference type="GO" id="GO:0030246">
    <property type="term" value="F:carbohydrate binding"/>
    <property type="evidence" value="ECO:0007669"/>
    <property type="project" value="UniProtKB-KW"/>
</dbReference>
<feature type="domain" description="SUEL-type lectin" evidence="2">
    <location>
        <begin position="58"/>
        <end position="158"/>
    </location>
</feature>
<dbReference type="CDD" id="cd22829">
    <property type="entry name" value="Gal_Rha_Lectin_EVA1_EVA1C_rpt2"/>
    <property type="match status" value="1"/>
</dbReference>
<dbReference type="AlphaFoldDB" id="A0A8M1KK60"/>
<keyword evidence="1" id="KW-0430">Lectin</keyword>
<evidence type="ECO:0000259" key="2">
    <source>
        <dbReference type="PROSITE" id="PS50228"/>
    </source>
</evidence>
<reference evidence="4" key="1">
    <citation type="submission" date="2025-08" db="UniProtKB">
        <authorList>
            <consortium name="RefSeq"/>
        </authorList>
    </citation>
    <scope>IDENTIFICATION</scope>
</reference>
<dbReference type="CDD" id="cd22828">
    <property type="entry name" value="Gal_Rha_Lectin_EVA1_EVA1C_rpt1"/>
    <property type="match status" value="1"/>
</dbReference>
<evidence type="ECO:0000256" key="1">
    <source>
        <dbReference type="ARBA" id="ARBA00022734"/>
    </source>
</evidence>
<organism evidence="3 4">
    <name type="scientific">Clupea harengus</name>
    <name type="common">Atlantic herring</name>
    <dbReference type="NCBI Taxonomy" id="7950"/>
    <lineage>
        <taxon>Eukaryota</taxon>
        <taxon>Metazoa</taxon>
        <taxon>Chordata</taxon>
        <taxon>Craniata</taxon>
        <taxon>Vertebrata</taxon>
        <taxon>Euteleostomi</taxon>
        <taxon>Actinopterygii</taxon>
        <taxon>Neopterygii</taxon>
        <taxon>Teleostei</taxon>
        <taxon>Clupei</taxon>
        <taxon>Clupeiformes</taxon>
        <taxon>Clupeoidei</taxon>
        <taxon>Clupeidae</taxon>
        <taxon>Clupea</taxon>
    </lineage>
</organism>
<evidence type="ECO:0000313" key="3">
    <source>
        <dbReference type="Proteomes" id="UP000515152"/>
    </source>
</evidence>
<keyword evidence="3" id="KW-1185">Reference proteome</keyword>
<dbReference type="GeneID" id="122132050"/>
<evidence type="ECO:0000313" key="4">
    <source>
        <dbReference type="RefSeq" id="XP_042562743.1"/>
    </source>
</evidence>
<dbReference type="InterPro" id="IPR000922">
    <property type="entry name" value="Lectin_gal-bd_dom"/>
</dbReference>
<name>A0A8M1KK60_CLUHA</name>